<dbReference type="PANTHER" id="PTHR47805:SF1">
    <property type="entry name" value="SAGA-ASSOCIATED FACTOR 73"/>
    <property type="match status" value="1"/>
</dbReference>
<dbReference type="Proteomes" id="UP000657918">
    <property type="component" value="Unassembled WGS sequence"/>
</dbReference>
<gene>
    <name evidence="1" type="ORF">SADUNF_Sadunf10G0032200</name>
</gene>
<dbReference type="EMBL" id="JADGMS010000010">
    <property type="protein sequence ID" value="KAF9673514.1"/>
    <property type="molecule type" value="Genomic_DNA"/>
</dbReference>
<name>A0A835JS46_9ROSI</name>
<comment type="caution">
    <text evidence="1">The sequence shown here is derived from an EMBL/GenBank/DDBJ whole genome shotgun (WGS) entry which is preliminary data.</text>
</comment>
<dbReference type="AlphaFoldDB" id="A0A835JS46"/>
<evidence type="ECO:0000313" key="1">
    <source>
        <dbReference type="EMBL" id="KAF9673514.1"/>
    </source>
</evidence>
<protein>
    <submittedName>
        <fullName evidence="1">Uncharacterized protein</fullName>
    </submittedName>
</protein>
<dbReference type="OrthoDB" id="21678at2759"/>
<proteinExistence type="predicted"/>
<evidence type="ECO:0000313" key="2">
    <source>
        <dbReference type="Proteomes" id="UP000657918"/>
    </source>
</evidence>
<dbReference type="GO" id="GO:0000124">
    <property type="term" value="C:SAGA complex"/>
    <property type="evidence" value="ECO:0007669"/>
    <property type="project" value="InterPro"/>
</dbReference>
<sequence>MICCIKPDIPAPIATKVYCSQRITRLRSAVAYLHHATSAEGLQNNMVSSELSQESIMQLLASSQKGSLDSQTDDLIDDVPSPVDNILRPRATSVGMLRSKYLSKTYSFVGNSVDNSVFVGQSLRTMQQPNGTVPVL</sequence>
<dbReference type="PANTHER" id="PTHR47805">
    <property type="entry name" value="SAGA-ASSOCIATED FACTOR 73"/>
    <property type="match status" value="1"/>
</dbReference>
<reference evidence="1 2" key="1">
    <citation type="submission" date="2020-10" db="EMBL/GenBank/DDBJ databases">
        <title>Plant Genome Project.</title>
        <authorList>
            <person name="Zhang R.-G."/>
        </authorList>
    </citation>
    <scope>NUCLEOTIDE SEQUENCE [LARGE SCALE GENOMIC DNA]</scope>
    <source>
        <strain evidence="1">FAFU-HL-1</strain>
        <tissue evidence="1">Leaf</tissue>
    </source>
</reference>
<keyword evidence="2" id="KW-1185">Reference proteome</keyword>
<accession>A0A835JS46</accession>
<dbReference type="InterPro" id="IPR037804">
    <property type="entry name" value="SGF73"/>
</dbReference>
<organism evidence="1 2">
    <name type="scientific">Salix dunnii</name>
    <dbReference type="NCBI Taxonomy" id="1413687"/>
    <lineage>
        <taxon>Eukaryota</taxon>
        <taxon>Viridiplantae</taxon>
        <taxon>Streptophyta</taxon>
        <taxon>Embryophyta</taxon>
        <taxon>Tracheophyta</taxon>
        <taxon>Spermatophyta</taxon>
        <taxon>Magnoliopsida</taxon>
        <taxon>eudicotyledons</taxon>
        <taxon>Gunneridae</taxon>
        <taxon>Pentapetalae</taxon>
        <taxon>rosids</taxon>
        <taxon>fabids</taxon>
        <taxon>Malpighiales</taxon>
        <taxon>Salicaceae</taxon>
        <taxon>Saliceae</taxon>
        <taxon>Salix</taxon>
    </lineage>
</organism>